<feature type="domain" description="Peptidase M61 catalytic" evidence="1">
    <location>
        <begin position="282"/>
        <end position="350"/>
    </location>
</feature>
<dbReference type="OrthoDB" id="7521939at2"/>
<dbReference type="InterPro" id="IPR007963">
    <property type="entry name" value="Peptidase_M61_catalytic"/>
</dbReference>
<name>A0A6I4T6T1_9SPHN</name>
<reference evidence="2 3" key="1">
    <citation type="submission" date="2019-12" db="EMBL/GenBank/DDBJ databases">
        <title>Genomic-based taxomic classification of the family Erythrobacteraceae.</title>
        <authorList>
            <person name="Xu L."/>
        </authorList>
    </citation>
    <scope>NUCLEOTIDE SEQUENCE [LARGE SCALE GENOMIC DNA]</scope>
    <source>
        <strain evidence="2 3">LMG 29518</strain>
    </source>
</reference>
<comment type="caution">
    <text evidence="2">The sequence shown here is derived from an EMBL/GenBank/DDBJ whole genome shotgun (WGS) entry which is preliminary data.</text>
</comment>
<keyword evidence="3" id="KW-1185">Reference proteome</keyword>
<dbReference type="InterPro" id="IPR027268">
    <property type="entry name" value="Peptidase_M4/M1_CTD_sf"/>
</dbReference>
<protein>
    <submittedName>
        <fullName evidence="2">Peptidase M61</fullName>
    </submittedName>
</protein>
<dbReference type="EMBL" id="WTYT01000004">
    <property type="protein sequence ID" value="MXO66179.1"/>
    <property type="molecule type" value="Genomic_DNA"/>
</dbReference>
<dbReference type="Gene3D" id="1.10.390.10">
    <property type="entry name" value="Neutral Protease Domain 2"/>
    <property type="match status" value="1"/>
</dbReference>
<dbReference type="Proteomes" id="UP000438476">
    <property type="component" value="Unassembled WGS sequence"/>
</dbReference>
<gene>
    <name evidence="2" type="ORF">GRI91_10465</name>
</gene>
<evidence type="ECO:0000313" key="2">
    <source>
        <dbReference type="EMBL" id="MXO66179.1"/>
    </source>
</evidence>
<evidence type="ECO:0000313" key="3">
    <source>
        <dbReference type="Proteomes" id="UP000438476"/>
    </source>
</evidence>
<organism evidence="2 3">
    <name type="scientific">Altericroceibacterium endophyticum</name>
    <dbReference type="NCBI Taxonomy" id="1808508"/>
    <lineage>
        <taxon>Bacteria</taxon>
        <taxon>Pseudomonadati</taxon>
        <taxon>Pseudomonadota</taxon>
        <taxon>Alphaproteobacteria</taxon>
        <taxon>Sphingomonadales</taxon>
        <taxon>Erythrobacteraceae</taxon>
        <taxon>Altericroceibacterium</taxon>
    </lineage>
</organism>
<proteinExistence type="predicted"/>
<dbReference type="AlphaFoldDB" id="A0A6I4T6T1"/>
<evidence type="ECO:0000259" key="1">
    <source>
        <dbReference type="Pfam" id="PF05299"/>
    </source>
</evidence>
<dbReference type="Pfam" id="PF05299">
    <property type="entry name" value="Peptidase_M61"/>
    <property type="match status" value="1"/>
</dbReference>
<dbReference type="SUPFAM" id="SSF55486">
    <property type="entry name" value="Metalloproteases ('zincins'), catalytic domain"/>
    <property type="match status" value="1"/>
</dbReference>
<accession>A0A6I4T6T1</accession>
<sequence length="565" mass="61946">MASPAVAAAQDAAQFAIELTPAAVDNEGAVRNVHVALTIDAVEADAGDALLHLPVMASTVSTAADRLTGLSASDASGPIMLTAHDDIRDDANVERRWSTDRAVSGTVQVSYDVPIDPHRPLIARPAYELRTQDSTFSGAGNAFLLLPEDDRQRIVDVDWQLDAIGADARGASSFGVGDLTTQEPYATGDLHRAYFMGGKPGLHQSADGRFFSVWQGEFGFPAEELMNWTDRLQQYYGDFFGYKPPVFGVFGRTNTLNPGSGIGLTHSFAFTFSKDLSQQDLRGLLAHEMLHAWVNSLDGSMDQAGGLAKSWFGEGLAVHYQRLLPYHAGLISAEDFLDDLNSTAGRYYTNALIDTPNSEVPAGFWLDTRIRTLPYDRGSLYFAKLDAQIRAKTQGQYSLDYIVRNMLAARRDGEPMDMALWKAWLFEMLGQQELDDFDAMLNGAVQVPPSDAFGRCFTRVTKKLQRFDLGFEPALLASEDRVIEGLDPASNAAAAGLRNGDKVLNSFPTDSLQGDQEAMVTLKLRRGEKELDVTYLPRGEWVDAYQWEQVPYCNDTGARSVAPSQ</sequence>